<evidence type="ECO:0000313" key="2">
    <source>
        <dbReference type="EMBL" id="RRO87197.1"/>
    </source>
</evidence>
<dbReference type="Proteomes" id="UP000276526">
    <property type="component" value="Unassembled WGS sequence"/>
</dbReference>
<evidence type="ECO:0000313" key="3">
    <source>
        <dbReference type="Proteomes" id="UP000276526"/>
    </source>
</evidence>
<protein>
    <recommendedName>
        <fullName evidence="4">EcsC family protein</fullName>
    </recommendedName>
</protein>
<comment type="caution">
    <text evidence="2">The sequence shown here is derived from an EMBL/GenBank/DDBJ whole genome shotgun (WGS) entry which is preliminary data.</text>
</comment>
<evidence type="ECO:0000256" key="1">
    <source>
        <dbReference type="SAM" id="MobiDB-lite"/>
    </source>
</evidence>
<reference evidence="2 3" key="1">
    <citation type="submission" date="2018-01" db="EMBL/GenBank/DDBJ databases">
        <title>Twenty Corynebacterium bovis Genomes.</title>
        <authorList>
            <person name="Gulvik C.A."/>
        </authorList>
    </citation>
    <scope>NUCLEOTIDE SEQUENCE [LARGE SCALE GENOMIC DNA]</scope>
    <source>
        <strain evidence="2 3">F6900</strain>
    </source>
</reference>
<evidence type="ECO:0008006" key="4">
    <source>
        <dbReference type="Google" id="ProtNLM"/>
    </source>
</evidence>
<sequence>MKLPNPFSRRRSNDPAPTSADGGAGEDAGTTELSDASRTALDELRGLDAPEGVLARRFFAAVDKAASLQGPAISKYVTHILDHHGDKPLAEQQRIVDRHFLALATGSGAGTGGLAFIPGVGTLLSIGAAGGEALAVVEIFALYTLASARLHGLDVEDTEVRRALILFTIAGSSGSDVVAAMAGQQGLSGLRALTGRQMLSMNSRLGTLAFRQLRRRLTGAAFQKLLPLGVGAFLGARANRRIATAMIDQVHRVFGDQQPE</sequence>
<feature type="region of interest" description="Disordered" evidence="1">
    <location>
        <begin position="1"/>
        <end position="35"/>
    </location>
</feature>
<dbReference type="RefSeq" id="WP_125173028.1">
    <property type="nucleotide sequence ID" value="NZ_JAPJOD010000006.1"/>
</dbReference>
<organism evidence="2 3">
    <name type="scientific">Corynebacterium bovis</name>
    <dbReference type="NCBI Taxonomy" id="36808"/>
    <lineage>
        <taxon>Bacteria</taxon>
        <taxon>Bacillati</taxon>
        <taxon>Actinomycetota</taxon>
        <taxon>Actinomycetes</taxon>
        <taxon>Mycobacteriales</taxon>
        <taxon>Corynebacteriaceae</taxon>
        <taxon>Corynebacterium</taxon>
    </lineage>
</organism>
<proteinExistence type="predicted"/>
<accession>A0A3R8PDB0</accession>
<dbReference type="AlphaFoldDB" id="A0A3R8PDB0"/>
<name>A0A3R8PDB0_9CORY</name>
<gene>
    <name evidence="2" type="ORF">CXF48_03195</name>
</gene>
<dbReference type="EMBL" id="PQNK01000004">
    <property type="protein sequence ID" value="RRO87197.1"/>
    <property type="molecule type" value="Genomic_DNA"/>
</dbReference>